<name>A0ABW6VGM4_MICFU</name>
<evidence type="ECO:0000313" key="3">
    <source>
        <dbReference type="Proteomes" id="UP001602119"/>
    </source>
</evidence>
<dbReference type="Proteomes" id="UP001602119">
    <property type="component" value="Unassembled WGS sequence"/>
</dbReference>
<proteinExistence type="predicted"/>
<comment type="caution">
    <text evidence="2">The sequence shown here is derived from an EMBL/GenBank/DDBJ whole genome shotgun (WGS) entry which is preliminary data.</text>
</comment>
<dbReference type="RefSeq" id="WP_387347027.1">
    <property type="nucleotide sequence ID" value="NZ_JBIAXI010000032.1"/>
</dbReference>
<organism evidence="2 3">
    <name type="scientific">Microtetraspora fusca</name>
    <dbReference type="NCBI Taxonomy" id="1997"/>
    <lineage>
        <taxon>Bacteria</taxon>
        <taxon>Bacillati</taxon>
        <taxon>Actinomycetota</taxon>
        <taxon>Actinomycetes</taxon>
        <taxon>Streptosporangiales</taxon>
        <taxon>Streptosporangiaceae</taxon>
        <taxon>Microtetraspora</taxon>
    </lineage>
</organism>
<keyword evidence="1" id="KW-0472">Membrane</keyword>
<keyword evidence="1" id="KW-0812">Transmembrane</keyword>
<protein>
    <submittedName>
        <fullName evidence="2">Uncharacterized protein</fullName>
    </submittedName>
</protein>
<dbReference type="EMBL" id="JBIAXI010000032">
    <property type="protein sequence ID" value="MFF4778481.1"/>
    <property type="molecule type" value="Genomic_DNA"/>
</dbReference>
<evidence type="ECO:0000313" key="2">
    <source>
        <dbReference type="EMBL" id="MFF4778481.1"/>
    </source>
</evidence>
<evidence type="ECO:0000256" key="1">
    <source>
        <dbReference type="SAM" id="Phobius"/>
    </source>
</evidence>
<feature type="transmembrane region" description="Helical" evidence="1">
    <location>
        <begin position="283"/>
        <end position="301"/>
    </location>
</feature>
<gene>
    <name evidence="2" type="ORF">ACFY05_37225</name>
</gene>
<keyword evidence="3" id="KW-1185">Reference proteome</keyword>
<keyword evidence="1" id="KW-1133">Transmembrane helix</keyword>
<feature type="transmembrane region" description="Helical" evidence="1">
    <location>
        <begin position="395"/>
        <end position="415"/>
    </location>
</feature>
<accession>A0ABW6VGM4</accession>
<sequence length="431" mass="46840">MISYYTDLALGLVLAFLLLSLLVSGVNEGIVRLLGIRSKFLWAYLRDTLDGAEVAERVPAALRVLTRVLDRLKGVGRWLCARLADLLPPPGEGRSRLPATVLGVFAKLPFGRDPRPAFTARPAPVESPPLAAAPGTVAAEAVAAEAVADPAHGPGLADPEEVAAATATLALPGDGPGGRPEEGESLADLLHERLQEIDHSARGRTNIAQIPPARFAVALMEIATDMGGVERLMRELDTLRSPLYRPLKAVWDRASHDVEAFRNGVADWFDGEMQRLTMLYRRYVRWVIAALSLLVTVIFGMDSLEYGKSLLNDSAYRSSVAAFAQSGAEALAPLRERCASGEDTYSCVTDVLSTPAFVQIFTHAPVTVEMSAEAGPSWSWRGGDWWSRVASPSHWPGFLITLFALLFGAPFWWDVFRRVTGIRSRVSTPDK</sequence>
<reference evidence="2 3" key="1">
    <citation type="submission" date="2024-10" db="EMBL/GenBank/DDBJ databases">
        <title>The Natural Products Discovery Center: Release of the First 8490 Sequenced Strains for Exploring Actinobacteria Biosynthetic Diversity.</title>
        <authorList>
            <person name="Kalkreuter E."/>
            <person name="Kautsar S.A."/>
            <person name="Yang D."/>
            <person name="Bader C.D."/>
            <person name="Teijaro C.N."/>
            <person name="Fluegel L."/>
            <person name="Davis C.M."/>
            <person name="Simpson J.R."/>
            <person name="Lauterbach L."/>
            <person name="Steele A.D."/>
            <person name="Gui C."/>
            <person name="Meng S."/>
            <person name="Li G."/>
            <person name="Viehrig K."/>
            <person name="Ye F."/>
            <person name="Su P."/>
            <person name="Kiefer A.F."/>
            <person name="Nichols A."/>
            <person name="Cepeda A.J."/>
            <person name="Yan W."/>
            <person name="Fan B."/>
            <person name="Jiang Y."/>
            <person name="Adhikari A."/>
            <person name="Zheng C.-J."/>
            <person name="Schuster L."/>
            <person name="Cowan T.M."/>
            <person name="Smanski M.J."/>
            <person name="Chevrette M.G."/>
            <person name="De Carvalho L.P.S."/>
            <person name="Shen B."/>
        </authorList>
    </citation>
    <scope>NUCLEOTIDE SEQUENCE [LARGE SCALE GENOMIC DNA]</scope>
    <source>
        <strain evidence="2 3">NPDC001281</strain>
    </source>
</reference>
<feature type="transmembrane region" description="Helical" evidence="1">
    <location>
        <begin position="12"/>
        <end position="34"/>
    </location>
</feature>